<proteinExistence type="predicted"/>
<dbReference type="PANTHER" id="PTHR31400">
    <property type="entry name" value="GUANYLYL CYCLASE DOMAIN CONTAINING PROTEIN 1 GUCD1"/>
    <property type="match status" value="1"/>
</dbReference>
<dbReference type="Proteomes" id="UP000242474">
    <property type="component" value="Unassembled WGS sequence"/>
</dbReference>
<evidence type="ECO:0000313" key="2">
    <source>
        <dbReference type="Proteomes" id="UP000242474"/>
    </source>
</evidence>
<dbReference type="InterPro" id="IPR018616">
    <property type="entry name" value="GUCD1"/>
</dbReference>
<name>A0A2G5BI55_COERN</name>
<evidence type="ECO:0000313" key="1">
    <source>
        <dbReference type="EMBL" id="PIA18685.1"/>
    </source>
</evidence>
<dbReference type="EMBL" id="KZ303489">
    <property type="protein sequence ID" value="PIA18685.1"/>
    <property type="molecule type" value="Genomic_DNA"/>
</dbReference>
<protein>
    <recommendedName>
        <fullName evidence="3">Guanylyl cyclase</fullName>
    </recommendedName>
</protein>
<evidence type="ECO:0008006" key="3">
    <source>
        <dbReference type="Google" id="ProtNLM"/>
    </source>
</evidence>
<sequence length="216" mass="24470">MRDLELVSRLHPVSKVLQQSQWDCGLACVCMVLRAFGQPTCTVAKLTHQLQTQSPWTIDLAFLLQQNLGQIDFTYYTTYAGVNPDHVQRSFYSEELDADQSRVLRLFARTRISQDVRVVELEIPLIDLERFLVHRQYVAMLLVDNSALRCVVCIASQKASGFLGHYILLIGFIPSLDMFMYRDPGIPEEFCLATAATIDAARKRPGTDADCIILKI</sequence>
<dbReference type="Pfam" id="PF09778">
    <property type="entry name" value="Guanylate_cyc_2"/>
    <property type="match status" value="1"/>
</dbReference>
<gene>
    <name evidence="1" type="ORF">COEREDRAFT_38880</name>
</gene>
<accession>A0A2G5BI55</accession>
<keyword evidence="2" id="KW-1185">Reference proteome</keyword>
<dbReference type="OrthoDB" id="206796at2759"/>
<dbReference type="PANTHER" id="PTHR31400:SF1">
    <property type="entry name" value="PROTEIN GUCD1"/>
    <property type="match status" value="1"/>
</dbReference>
<dbReference type="AlphaFoldDB" id="A0A2G5BI55"/>
<organism evidence="1 2">
    <name type="scientific">Coemansia reversa (strain ATCC 12441 / NRRL 1564)</name>
    <dbReference type="NCBI Taxonomy" id="763665"/>
    <lineage>
        <taxon>Eukaryota</taxon>
        <taxon>Fungi</taxon>
        <taxon>Fungi incertae sedis</taxon>
        <taxon>Zoopagomycota</taxon>
        <taxon>Kickxellomycotina</taxon>
        <taxon>Kickxellomycetes</taxon>
        <taxon>Kickxellales</taxon>
        <taxon>Kickxellaceae</taxon>
        <taxon>Coemansia</taxon>
    </lineage>
</organism>
<reference evidence="1 2" key="1">
    <citation type="journal article" date="2015" name="Genome Biol. Evol.">
        <title>Phylogenomic analyses indicate that early fungi evolved digesting cell walls of algal ancestors of land plants.</title>
        <authorList>
            <person name="Chang Y."/>
            <person name="Wang S."/>
            <person name="Sekimoto S."/>
            <person name="Aerts A.L."/>
            <person name="Choi C."/>
            <person name="Clum A."/>
            <person name="LaButti K.M."/>
            <person name="Lindquist E.A."/>
            <person name="Yee Ngan C."/>
            <person name="Ohm R.A."/>
            <person name="Salamov A.A."/>
            <person name="Grigoriev I.V."/>
            <person name="Spatafora J.W."/>
            <person name="Berbee M.L."/>
        </authorList>
    </citation>
    <scope>NUCLEOTIDE SEQUENCE [LARGE SCALE GENOMIC DNA]</scope>
    <source>
        <strain evidence="1 2">NRRL 1564</strain>
    </source>
</reference>